<accession>T0Z2D0</accession>
<dbReference type="AlphaFoldDB" id="T0Z2D0"/>
<protein>
    <recommendedName>
        <fullName evidence="1">ERAP1-like C-terminal domain-containing protein</fullName>
    </recommendedName>
</protein>
<dbReference type="Gene3D" id="1.25.50.20">
    <property type="match status" value="1"/>
</dbReference>
<evidence type="ECO:0000313" key="2">
    <source>
        <dbReference type="EMBL" id="EQD39413.1"/>
    </source>
</evidence>
<sequence>SALAYARSPDQVENLLELTLSGRVSRIYLVQALITAAGSPEGVRPSWKFFQGHLEAIRSVVVGTPYVSSLPEFCLPRWGLADRKSVHDFLAAHPLPELDRGIRKGLERLQILEGLRSRLPRA</sequence>
<evidence type="ECO:0000259" key="1">
    <source>
        <dbReference type="Pfam" id="PF11838"/>
    </source>
</evidence>
<comment type="caution">
    <text evidence="2">The sequence shown here is derived from an EMBL/GenBank/DDBJ whole genome shotgun (WGS) entry which is preliminary data.</text>
</comment>
<gene>
    <name evidence="2" type="ORF">B1A_16862</name>
</gene>
<dbReference type="Pfam" id="PF11838">
    <property type="entry name" value="ERAP1_C"/>
    <property type="match status" value="1"/>
</dbReference>
<organism evidence="2">
    <name type="scientific">mine drainage metagenome</name>
    <dbReference type="NCBI Taxonomy" id="410659"/>
    <lineage>
        <taxon>unclassified sequences</taxon>
        <taxon>metagenomes</taxon>
        <taxon>ecological metagenomes</taxon>
    </lineage>
</organism>
<dbReference type="EMBL" id="AUZX01012399">
    <property type="protein sequence ID" value="EQD39413.1"/>
    <property type="molecule type" value="Genomic_DNA"/>
</dbReference>
<name>T0Z2D0_9ZZZZ</name>
<proteinExistence type="predicted"/>
<dbReference type="InterPro" id="IPR024571">
    <property type="entry name" value="ERAP1-like_C_dom"/>
</dbReference>
<feature type="domain" description="ERAP1-like C-terminal" evidence="1">
    <location>
        <begin position="1"/>
        <end position="110"/>
    </location>
</feature>
<feature type="non-terminal residue" evidence="2">
    <location>
        <position position="1"/>
    </location>
</feature>
<reference evidence="2" key="1">
    <citation type="submission" date="2013-08" db="EMBL/GenBank/DDBJ databases">
        <authorList>
            <person name="Mendez C."/>
            <person name="Richter M."/>
            <person name="Ferrer M."/>
            <person name="Sanchez J."/>
        </authorList>
    </citation>
    <scope>NUCLEOTIDE SEQUENCE</scope>
</reference>
<reference evidence="2" key="2">
    <citation type="journal article" date="2014" name="ISME J.">
        <title>Microbial stratification in low pH oxic and suboxic macroscopic growths along an acid mine drainage.</title>
        <authorList>
            <person name="Mendez-Garcia C."/>
            <person name="Mesa V."/>
            <person name="Sprenger R.R."/>
            <person name="Richter M."/>
            <person name="Diez M.S."/>
            <person name="Solano J."/>
            <person name="Bargiela R."/>
            <person name="Golyshina O.V."/>
            <person name="Manteca A."/>
            <person name="Ramos J.L."/>
            <person name="Gallego J.R."/>
            <person name="Llorente I."/>
            <person name="Martins Dos Santos V.A."/>
            <person name="Jensen O.N."/>
            <person name="Pelaez A.I."/>
            <person name="Sanchez J."/>
            <person name="Ferrer M."/>
        </authorList>
    </citation>
    <scope>NUCLEOTIDE SEQUENCE</scope>
</reference>